<dbReference type="RefSeq" id="WP_154707840.1">
    <property type="nucleotide sequence ID" value="NZ_QARO01000009.1"/>
</dbReference>
<evidence type="ECO:0008006" key="5">
    <source>
        <dbReference type="Google" id="ProtNLM"/>
    </source>
</evidence>
<reference evidence="3 4" key="1">
    <citation type="submission" date="2018-04" db="EMBL/GenBank/DDBJ databases">
        <title>Whole genome sequencing of Salmonella enterica.</title>
        <authorList>
            <person name="Bell R."/>
        </authorList>
    </citation>
    <scope>NUCLEOTIDE SEQUENCE [LARGE SCALE GENOMIC DNA]</scope>
    <source>
        <strain evidence="1 4">CFSAN058609</strain>
        <strain evidence="2 3">CFSAN058610</strain>
    </source>
</reference>
<dbReference type="Proteomes" id="UP000251540">
    <property type="component" value="Unassembled WGS sequence"/>
</dbReference>
<protein>
    <recommendedName>
        <fullName evidence="5">Prophage protein</fullName>
    </recommendedName>
</protein>
<evidence type="ECO:0000313" key="4">
    <source>
        <dbReference type="Proteomes" id="UP000251540"/>
    </source>
</evidence>
<evidence type="ECO:0000313" key="1">
    <source>
        <dbReference type="EMBL" id="PUF38695.1"/>
    </source>
</evidence>
<dbReference type="Proteomes" id="UP000251351">
    <property type="component" value="Unassembled WGS sequence"/>
</dbReference>
<evidence type="ECO:0000313" key="2">
    <source>
        <dbReference type="EMBL" id="PUF59720.1"/>
    </source>
</evidence>
<dbReference type="AlphaFoldDB" id="A0A7Z1Q3J2"/>
<comment type="caution">
    <text evidence="1">The sequence shown here is derived from an EMBL/GenBank/DDBJ whole genome shotgun (WGS) entry which is preliminary data.</text>
</comment>
<evidence type="ECO:0000313" key="3">
    <source>
        <dbReference type="Proteomes" id="UP000251351"/>
    </source>
</evidence>
<accession>A0A7Z1Q3J2</accession>
<name>A0A7Z1Q3J2_SALET</name>
<dbReference type="EMBL" id="QARO01000009">
    <property type="protein sequence ID" value="PUF59720.1"/>
    <property type="molecule type" value="Genomic_DNA"/>
</dbReference>
<gene>
    <name evidence="2" type="ORF">DAX73_12235</name>
    <name evidence="1" type="ORF">DAX92_10910</name>
</gene>
<sequence length="215" mass="24106">MRNTKMNYFSGDNERTDKYIRISRQDAEKNFVLYFHRKNDDSDKTAPEDAIQKLENGEYDAGLVEGLRLVAALWHGMHTGCFILSDEQNLALWRWVVAAVFVCEMLDTNGTVEVKNEQGEPEEVAVYSGEHGGIVIYPWSERFSLANHIEGLAYEMFPANKAPEMAAAIYRSMIDISPVTGIDMSEEGLKGMSLLHDSFIETLKTEGVPAAPVAH</sequence>
<proteinExistence type="predicted"/>
<organism evidence="1 4">
    <name type="scientific">Salmonella enterica I</name>
    <dbReference type="NCBI Taxonomy" id="59201"/>
    <lineage>
        <taxon>Bacteria</taxon>
        <taxon>Pseudomonadati</taxon>
        <taxon>Pseudomonadota</taxon>
        <taxon>Gammaproteobacteria</taxon>
        <taxon>Enterobacterales</taxon>
        <taxon>Enterobacteriaceae</taxon>
        <taxon>Salmonella</taxon>
    </lineage>
</organism>
<dbReference type="EMBL" id="QARP01000008">
    <property type="protein sequence ID" value="PUF38695.1"/>
    <property type="molecule type" value="Genomic_DNA"/>
</dbReference>